<dbReference type="Proteomes" id="UP001275049">
    <property type="component" value="Unassembled WGS sequence"/>
</dbReference>
<dbReference type="InterPro" id="IPR008920">
    <property type="entry name" value="TF_FadR/GntR_C"/>
</dbReference>
<comment type="caution">
    <text evidence="5">The sequence shown here is derived from an EMBL/GenBank/DDBJ whole genome shotgun (WGS) entry which is preliminary data.</text>
</comment>
<evidence type="ECO:0000313" key="6">
    <source>
        <dbReference type="Proteomes" id="UP001275049"/>
    </source>
</evidence>
<dbReference type="InterPro" id="IPR036390">
    <property type="entry name" value="WH_DNA-bd_sf"/>
</dbReference>
<keyword evidence="6" id="KW-1185">Reference proteome</keyword>
<evidence type="ECO:0000259" key="4">
    <source>
        <dbReference type="PROSITE" id="PS50949"/>
    </source>
</evidence>
<feature type="domain" description="HTH gntR-type" evidence="4">
    <location>
        <begin position="26"/>
        <end position="94"/>
    </location>
</feature>
<reference evidence="5 6" key="1">
    <citation type="submission" date="2023-10" db="EMBL/GenBank/DDBJ databases">
        <title>Whole Genome based description of the genera Actinobaculum and Actinotignum reveals a complex phylogenetic relationship within the species included in the genus Actinotignum.</title>
        <authorList>
            <person name="Jensen C.S."/>
            <person name="Dargis R."/>
            <person name="Kemp M."/>
            <person name="Christensen J.J."/>
        </authorList>
    </citation>
    <scope>NUCLEOTIDE SEQUENCE [LARGE SCALE GENOMIC DNA]</scope>
    <source>
        <strain evidence="5 6">SLA_B974</strain>
    </source>
</reference>
<accession>A0ABU5G639</accession>
<dbReference type="InterPro" id="IPR036388">
    <property type="entry name" value="WH-like_DNA-bd_sf"/>
</dbReference>
<dbReference type="RefSeq" id="WP_102165318.1">
    <property type="nucleotide sequence ID" value="NZ_CAMYCL010000002.1"/>
</dbReference>
<dbReference type="Gene3D" id="1.10.10.10">
    <property type="entry name" value="Winged helix-like DNA-binding domain superfamily/Winged helix DNA-binding domain"/>
    <property type="match status" value="1"/>
</dbReference>
<organism evidence="5 6">
    <name type="scientific">Actinotignum urinale</name>
    <dbReference type="NCBI Taxonomy" id="190146"/>
    <lineage>
        <taxon>Bacteria</taxon>
        <taxon>Bacillati</taxon>
        <taxon>Actinomycetota</taxon>
        <taxon>Actinomycetes</taxon>
        <taxon>Actinomycetales</taxon>
        <taxon>Actinomycetaceae</taxon>
        <taxon>Actinotignum</taxon>
    </lineage>
</organism>
<dbReference type="SMART" id="SM00345">
    <property type="entry name" value="HTH_GNTR"/>
    <property type="match status" value="1"/>
</dbReference>
<dbReference type="SUPFAM" id="SSF48008">
    <property type="entry name" value="GntR ligand-binding domain-like"/>
    <property type="match status" value="1"/>
</dbReference>
<dbReference type="Gene3D" id="1.20.120.530">
    <property type="entry name" value="GntR ligand-binding domain-like"/>
    <property type="match status" value="1"/>
</dbReference>
<dbReference type="InterPro" id="IPR000524">
    <property type="entry name" value="Tscrpt_reg_HTH_GntR"/>
</dbReference>
<dbReference type="InterPro" id="IPR011711">
    <property type="entry name" value="GntR_C"/>
</dbReference>
<proteinExistence type="predicted"/>
<dbReference type="PRINTS" id="PR00035">
    <property type="entry name" value="HTHGNTR"/>
</dbReference>
<evidence type="ECO:0000256" key="3">
    <source>
        <dbReference type="ARBA" id="ARBA00023163"/>
    </source>
</evidence>
<dbReference type="SUPFAM" id="SSF46785">
    <property type="entry name" value="Winged helix' DNA-binding domain"/>
    <property type="match status" value="1"/>
</dbReference>
<keyword evidence="1" id="KW-0805">Transcription regulation</keyword>
<keyword evidence="2" id="KW-0238">DNA-binding</keyword>
<dbReference type="PROSITE" id="PS50949">
    <property type="entry name" value="HTH_GNTR"/>
    <property type="match status" value="1"/>
</dbReference>
<dbReference type="CDD" id="cd07377">
    <property type="entry name" value="WHTH_GntR"/>
    <property type="match status" value="1"/>
</dbReference>
<evidence type="ECO:0000313" key="5">
    <source>
        <dbReference type="EMBL" id="MDY5132662.1"/>
    </source>
</evidence>
<dbReference type="Pfam" id="PF00392">
    <property type="entry name" value="GntR"/>
    <property type="match status" value="1"/>
</dbReference>
<protein>
    <submittedName>
        <fullName evidence="5">GntR family transcriptional regulator</fullName>
    </submittedName>
</protein>
<sequence length="261" mass="29440">MTLNEEREKTLRQVLDVAAGHAPPQVNRVDEVMEAVKQHIVTHRLKSGDKLPTEAKLVQMIGASRSSVREAISKLEALDIVTSRQGKGTAVGKMSFIPLMESVMLRSSSETSFPNTNVDVKAIRNVVNMRRYLDLGMSENVVAALRGTRNQKLHAIVDEMTEKALRGENFQEEDVRFHTEIASVLDNEIAYEMVIALWLVHTRFMHYLEGIEERLLETALAHKKILEAAEAGNIFAYRGGVIDHFRPIERLLDDLVPKDDE</sequence>
<dbReference type="PANTHER" id="PTHR43537:SF43">
    <property type="entry name" value="GNTR-FAMILY TRANSCRIPTIONAL REGULATOR"/>
    <property type="match status" value="1"/>
</dbReference>
<evidence type="ECO:0000256" key="1">
    <source>
        <dbReference type="ARBA" id="ARBA00023015"/>
    </source>
</evidence>
<dbReference type="Pfam" id="PF07729">
    <property type="entry name" value="FCD"/>
    <property type="match status" value="1"/>
</dbReference>
<keyword evidence="3" id="KW-0804">Transcription</keyword>
<gene>
    <name evidence="5" type="ORF">R6G86_02735</name>
</gene>
<evidence type="ECO:0000256" key="2">
    <source>
        <dbReference type="ARBA" id="ARBA00023125"/>
    </source>
</evidence>
<name>A0ABU5G639_9ACTO</name>
<dbReference type="EMBL" id="JAWNGA010000003">
    <property type="protein sequence ID" value="MDY5132662.1"/>
    <property type="molecule type" value="Genomic_DNA"/>
</dbReference>
<dbReference type="PANTHER" id="PTHR43537">
    <property type="entry name" value="TRANSCRIPTIONAL REGULATOR, GNTR FAMILY"/>
    <property type="match status" value="1"/>
</dbReference>